<feature type="region of interest" description="Disordered" evidence="1">
    <location>
        <begin position="199"/>
        <end position="226"/>
    </location>
</feature>
<protein>
    <submittedName>
        <fullName evidence="2">Uncharacterized protein</fullName>
    </submittedName>
</protein>
<dbReference type="Proteomes" id="UP001552299">
    <property type="component" value="Unassembled WGS sequence"/>
</dbReference>
<keyword evidence="3" id="KW-1185">Reference proteome</keyword>
<organism evidence="2 3">
    <name type="scientific">Dendrobium thyrsiflorum</name>
    <name type="common">Pinecone-like raceme dendrobium</name>
    <name type="synonym">Orchid</name>
    <dbReference type="NCBI Taxonomy" id="117978"/>
    <lineage>
        <taxon>Eukaryota</taxon>
        <taxon>Viridiplantae</taxon>
        <taxon>Streptophyta</taxon>
        <taxon>Embryophyta</taxon>
        <taxon>Tracheophyta</taxon>
        <taxon>Spermatophyta</taxon>
        <taxon>Magnoliopsida</taxon>
        <taxon>Liliopsida</taxon>
        <taxon>Asparagales</taxon>
        <taxon>Orchidaceae</taxon>
        <taxon>Epidendroideae</taxon>
        <taxon>Malaxideae</taxon>
        <taxon>Dendrobiinae</taxon>
        <taxon>Dendrobium</taxon>
    </lineage>
</organism>
<name>A0ABD0VRW7_DENTH</name>
<evidence type="ECO:0000313" key="2">
    <source>
        <dbReference type="EMBL" id="KAL0927303.1"/>
    </source>
</evidence>
<reference evidence="2 3" key="1">
    <citation type="journal article" date="2024" name="Plant Biotechnol. J.">
        <title>Dendrobium thyrsiflorum genome and its molecular insights into genes involved in important horticultural traits.</title>
        <authorList>
            <person name="Chen B."/>
            <person name="Wang J.Y."/>
            <person name="Zheng P.J."/>
            <person name="Li K.L."/>
            <person name="Liang Y.M."/>
            <person name="Chen X.F."/>
            <person name="Zhang C."/>
            <person name="Zhao X."/>
            <person name="He X."/>
            <person name="Zhang G.Q."/>
            <person name="Liu Z.J."/>
            <person name="Xu Q."/>
        </authorList>
    </citation>
    <scope>NUCLEOTIDE SEQUENCE [LARGE SCALE GENOMIC DNA]</scope>
    <source>
        <strain evidence="2">GZMU011</strain>
    </source>
</reference>
<dbReference type="EMBL" id="JANQDX010000002">
    <property type="protein sequence ID" value="KAL0927303.1"/>
    <property type="molecule type" value="Genomic_DNA"/>
</dbReference>
<evidence type="ECO:0000313" key="3">
    <source>
        <dbReference type="Proteomes" id="UP001552299"/>
    </source>
</evidence>
<accession>A0ABD0VRW7</accession>
<dbReference type="AlphaFoldDB" id="A0ABD0VRW7"/>
<comment type="caution">
    <text evidence="2">The sequence shown here is derived from an EMBL/GenBank/DDBJ whole genome shotgun (WGS) entry which is preliminary data.</text>
</comment>
<evidence type="ECO:0000256" key="1">
    <source>
        <dbReference type="SAM" id="MobiDB-lite"/>
    </source>
</evidence>
<gene>
    <name evidence="2" type="ORF">M5K25_001465</name>
</gene>
<proteinExistence type="predicted"/>
<sequence length="305" mass="35129">MGGSSCTIGSFNLPILQTTNTTPVCVDKKPVEISYKDLEEIFHLSTTGDKLHNIVSDPVYNWSQANHFLRNTPAPFHVGVTSSLGKDARTIQHVLRSSIIPKAGDRIHITPLLSLTTFYIMARREFNASDLLIRDIENLTTIRNPGYHRKPNIALGHIISYVLTTKYNFEFPSTSTSPPIPPTFFINNSFHILHSTHLHPDQREVGEEEEEAQPEQVPDPVPTTAPLRQHSQIDQLVERFDAFETRFDTFEAQQQQFQSRVYEYMDQQQQHTQDRTWFVEQFDLFFRFHPPPPPPPPEDDDLFTF</sequence>